<evidence type="ECO:0000259" key="5">
    <source>
        <dbReference type="PROSITE" id="PS51192"/>
    </source>
</evidence>
<dbReference type="AlphaFoldDB" id="A0A4Q9L451"/>
<dbReference type="SMART" id="SM00490">
    <property type="entry name" value="HELICc"/>
    <property type="match status" value="1"/>
</dbReference>
<evidence type="ECO:0000256" key="3">
    <source>
        <dbReference type="ARBA" id="ARBA00022840"/>
    </source>
</evidence>
<dbReference type="InterPro" id="IPR038718">
    <property type="entry name" value="SNF2-like_sf"/>
</dbReference>
<evidence type="ECO:0000256" key="2">
    <source>
        <dbReference type="ARBA" id="ARBA00022801"/>
    </source>
</evidence>
<evidence type="ECO:0000313" key="8">
    <source>
        <dbReference type="Proteomes" id="UP000292362"/>
    </source>
</evidence>
<dbReference type="InterPro" id="IPR049730">
    <property type="entry name" value="SNF2/RAD54-like_C"/>
</dbReference>
<keyword evidence="4" id="KW-0175">Coiled coil</keyword>
<feature type="domain" description="Helicase C-terminal" evidence="6">
    <location>
        <begin position="456"/>
        <end position="613"/>
    </location>
</feature>
<dbReference type="PANTHER" id="PTHR45629">
    <property type="entry name" value="SNF2/RAD54 FAMILY MEMBER"/>
    <property type="match status" value="1"/>
</dbReference>
<dbReference type="Gene3D" id="3.40.50.300">
    <property type="entry name" value="P-loop containing nucleotide triphosphate hydrolases"/>
    <property type="match status" value="1"/>
</dbReference>
<dbReference type="GO" id="GO:0006283">
    <property type="term" value="P:transcription-coupled nucleotide-excision repair"/>
    <property type="evidence" value="ECO:0007669"/>
    <property type="project" value="TreeGrafter"/>
</dbReference>
<evidence type="ECO:0000256" key="1">
    <source>
        <dbReference type="ARBA" id="ARBA00022741"/>
    </source>
</evidence>
<name>A0A4Q9L451_9MICR</name>
<dbReference type="CDD" id="cd18793">
    <property type="entry name" value="SF2_C_SNF"/>
    <property type="match status" value="1"/>
</dbReference>
<dbReference type="PROSITE" id="PS51192">
    <property type="entry name" value="HELICASE_ATP_BIND_1"/>
    <property type="match status" value="1"/>
</dbReference>
<keyword evidence="1" id="KW-0547">Nucleotide-binding</keyword>
<sequence>MNKEEDVEKYEKEILKKVIEDKTKKKIEKINEEIKQCIKENDTKKIDKLNQKKEKIERNYESEKLLFSDEDFEKNTFSNYEEIKPFSKHYECDNDLEKFIKERNIKIKEIYGEETEKIEDFYNFLKTQSHKLEFLYIYNPIWNILFSYQKECLDWLLFLYKNEEGGILADEMGLGKTLQILSFLSAMFQSKFIKNVLILSPATVMKHWVCEWKSIFPFERICIFHKSKSSSVEKLINSFKFFGGIGVVSYDGFKIYFKNLKKIKWDYTILDEGHKIKNMNSLIFKYVKEFECENKIMITGTPIQNNLGELWTLFDFIVPGKLGSYSSFMEEYEIPIKEGGYMNANQNQIQKAYKCSVILRNLIEPNILRRLKSKVAGQLPNKTDKVIFCSLTEEQIFFYKKCLDSDLVEGIFKGEINVLTGIDSLRKICNHLFLHTQNDKYLNPEYLVNFCGKMIILDNFLKKWKKEENKVLIFSQTIGMLNIIEKYLKYSNFNYLRMDGKTSISKRNENIEKFNNEKNIFVFLLTTRVGGLGLNLVGANRVIIYDPDWNPSTDNQAKERAYRYGQSQDVETYRLICANTIEEKVYQKQIFKNLLSKKILKNPNISKFFAKSNLIDIFTYEHNTTQIGKITSPENENVQESNFIDLHDYEFKNIIELTNEEKKIISNYKLKNILTDTEMIDFINLRERDIKED</sequence>
<dbReference type="InterPro" id="IPR050496">
    <property type="entry name" value="SNF2_RAD54_helicase_repair"/>
</dbReference>
<evidence type="ECO:0000256" key="4">
    <source>
        <dbReference type="SAM" id="Coils"/>
    </source>
</evidence>
<dbReference type="InterPro" id="IPR001650">
    <property type="entry name" value="Helicase_C-like"/>
</dbReference>
<evidence type="ECO:0000313" key="7">
    <source>
        <dbReference type="EMBL" id="TBU02309.1"/>
    </source>
</evidence>
<gene>
    <name evidence="7" type="ORF">CWI37_0511p0030</name>
</gene>
<keyword evidence="3" id="KW-0067">ATP-binding</keyword>
<dbReference type="EMBL" id="PITJ01000511">
    <property type="protein sequence ID" value="TBU02309.1"/>
    <property type="molecule type" value="Genomic_DNA"/>
</dbReference>
<dbReference type="InterPro" id="IPR027417">
    <property type="entry name" value="P-loop_NTPase"/>
</dbReference>
<dbReference type="InterPro" id="IPR000330">
    <property type="entry name" value="SNF2_N"/>
</dbReference>
<proteinExistence type="predicted"/>
<dbReference type="GO" id="GO:0008094">
    <property type="term" value="F:ATP-dependent activity, acting on DNA"/>
    <property type="evidence" value="ECO:0007669"/>
    <property type="project" value="TreeGrafter"/>
</dbReference>
<evidence type="ECO:0000259" key="6">
    <source>
        <dbReference type="PROSITE" id="PS51194"/>
    </source>
</evidence>
<reference evidence="7 8" key="1">
    <citation type="submission" date="2017-12" db="EMBL/GenBank/DDBJ databases">
        <authorList>
            <person name="Pombert J.-F."/>
            <person name="Haag K.L."/>
            <person name="Ebert D."/>
        </authorList>
    </citation>
    <scope>NUCLEOTIDE SEQUENCE [LARGE SCALE GENOMIC DNA]</scope>
    <source>
        <strain evidence="7">FI-OER-3-3</strain>
    </source>
</reference>
<dbReference type="Proteomes" id="UP000292362">
    <property type="component" value="Unassembled WGS sequence"/>
</dbReference>
<dbReference type="PROSITE" id="PS51194">
    <property type="entry name" value="HELICASE_CTER"/>
    <property type="match status" value="1"/>
</dbReference>
<comment type="caution">
    <text evidence="7">The sequence shown here is derived from an EMBL/GenBank/DDBJ whole genome shotgun (WGS) entry which is preliminary data.</text>
</comment>
<dbReference type="Gene3D" id="3.40.50.10810">
    <property type="entry name" value="Tandem AAA-ATPase domain"/>
    <property type="match status" value="1"/>
</dbReference>
<feature type="coiled-coil region" evidence="4">
    <location>
        <begin position="20"/>
        <end position="66"/>
    </location>
</feature>
<organism evidence="7 8">
    <name type="scientific">Hamiltosporidium tvaerminnensis</name>
    <dbReference type="NCBI Taxonomy" id="1176355"/>
    <lineage>
        <taxon>Eukaryota</taxon>
        <taxon>Fungi</taxon>
        <taxon>Fungi incertae sedis</taxon>
        <taxon>Microsporidia</taxon>
        <taxon>Dubosqiidae</taxon>
        <taxon>Hamiltosporidium</taxon>
    </lineage>
</organism>
<accession>A0A4Q9L451</accession>
<dbReference type="GO" id="GO:0005634">
    <property type="term" value="C:nucleus"/>
    <property type="evidence" value="ECO:0007669"/>
    <property type="project" value="TreeGrafter"/>
</dbReference>
<dbReference type="SUPFAM" id="SSF52540">
    <property type="entry name" value="P-loop containing nucleoside triphosphate hydrolases"/>
    <property type="match status" value="2"/>
</dbReference>
<dbReference type="VEuPathDB" id="MicrosporidiaDB:CWI37_0511p0030"/>
<dbReference type="GO" id="GO:0016787">
    <property type="term" value="F:hydrolase activity"/>
    <property type="evidence" value="ECO:0007669"/>
    <property type="project" value="UniProtKB-KW"/>
</dbReference>
<keyword evidence="2" id="KW-0378">Hydrolase</keyword>
<dbReference type="Pfam" id="PF00176">
    <property type="entry name" value="SNF2-rel_dom"/>
    <property type="match status" value="1"/>
</dbReference>
<dbReference type="GO" id="GO:0005524">
    <property type="term" value="F:ATP binding"/>
    <property type="evidence" value="ECO:0007669"/>
    <property type="project" value="InterPro"/>
</dbReference>
<dbReference type="InterPro" id="IPR014001">
    <property type="entry name" value="Helicase_ATP-bd"/>
</dbReference>
<feature type="domain" description="Helicase ATP-binding" evidence="5">
    <location>
        <begin position="157"/>
        <end position="320"/>
    </location>
</feature>
<dbReference type="SMART" id="SM00487">
    <property type="entry name" value="DEXDc"/>
    <property type="match status" value="1"/>
</dbReference>
<protein>
    <submittedName>
        <fullName evidence="7">DNA excision repair protein ERCC-6</fullName>
    </submittedName>
</protein>
<dbReference type="Pfam" id="PF00271">
    <property type="entry name" value="Helicase_C"/>
    <property type="match status" value="1"/>
</dbReference>
<dbReference type="PANTHER" id="PTHR45629:SF7">
    <property type="entry name" value="DNA EXCISION REPAIR PROTEIN ERCC-6-RELATED"/>
    <property type="match status" value="1"/>
</dbReference>